<evidence type="ECO:0000313" key="4">
    <source>
        <dbReference type="EMBL" id="OSZ55478.1"/>
    </source>
</evidence>
<reference evidence="4 5" key="1">
    <citation type="submission" date="2016-12" db="EMBL/GenBank/DDBJ databases">
        <title>Genome Mining:The Detection of Biosynthetic Gene Clusters to Aid in the Expression of Curamycin A produced by Streptomyces sp. strain CZA14.</title>
        <authorList>
            <person name="Durrell K.A."/>
            <person name="Kirby B.M."/>
            <person name="Khan W."/>
            <person name="Mthethwa T."/>
            <person name="Le Roes-Hill M."/>
        </authorList>
    </citation>
    <scope>NUCLEOTIDE SEQUENCE [LARGE SCALE GENOMIC DNA]</scope>
    <source>
        <strain evidence="4 5">CZA14</strain>
    </source>
</reference>
<organism evidence="4 5">
    <name type="scientific">Streptomyces pharetrae CZA14</name>
    <dbReference type="NCBI Taxonomy" id="1144883"/>
    <lineage>
        <taxon>Bacteria</taxon>
        <taxon>Bacillati</taxon>
        <taxon>Actinomycetota</taxon>
        <taxon>Actinomycetes</taxon>
        <taxon>Kitasatosporales</taxon>
        <taxon>Streptomycetaceae</taxon>
        <taxon>Streptomyces</taxon>
    </lineage>
</organism>
<dbReference type="InterPro" id="IPR006059">
    <property type="entry name" value="SBP"/>
</dbReference>
<dbReference type="Gene3D" id="3.40.190.10">
    <property type="entry name" value="Periplasmic binding protein-like II"/>
    <property type="match status" value="2"/>
</dbReference>
<evidence type="ECO:0000256" key="1">
    <source>
        <dbReference type="ARBA" id="ARBA00008520"/>
    </source>
</evidence>
<dbReference type="Proteomes" id="UP000194266">
    <property type="component" value="Unassembled WGS sequence"/>
</dbReference>
<name>A0ABX3Y6Z1_9ACTN</name>
<sequence>MVLALTLTGCAGGTGAGAGTGEVTSITVLDYYTDASEHAQWDEMLAACGRTAGVEVEHTSVPPASLVPRVLRQASSRTLPDLLMLDNADLQQIAQTGALTPLDRYGIDTEGFSEGILTAGTYRGQVYGLAPYVSTVALFYNKDMLAEAGVAVPRTWAELKAAASALTGPGRHGMAVDGSATFESSWQFLPFLWSNGGHEARLDTPQAAQALQLWVDLVESGSMSKSVLTWTQADVHDQFAAGRTAMMINGPWRIAALNEDADLRWGVAPVPVPRAGRTPVTPLGGEVWTVPWSASEARQEKAAQVLACLTDSTHMLTLAKQHFTVPSRTAVADRYAEQDPTMAVFVDSVRTARVRTAELGVRWPRAATGIHTAIQSALAGEQTPKEALRDAQRIATGD</sequence>
<dbReference type="EMBL" id="MRYD01000504">
    <property type="protein sequence ID" value="OSZ55478.1"/>
    <property type="molecule type" value="Genomic_DNA"/>
</dbReference>
<dbReference type="Pfam" id="PF13416">
    <property type="entry name" value="SBP_bac_8"/>
    <property type="match status" value="1"/>
</dbReference>
<keyword evidence="2" id="KW-0813">Transport</keyword>
<comment type="similarity">
    <text evidence="1">Belongs to the bacterial solute-binding protein 1 family.</text>
</comment>
<proteinExistence type="inferred from homology"/>
<evidence type="ECO:0000256" key="3">
    <source>
        <dbReference type="ARBA" id="ARBA00022729"/>
    </source>
</evidence>
<dbReference type="PANTHER" id="PTHR30061">
    <property type="entry name" value="MALTOSE-BINDING PERIPLASMIC PROTEIN"/>
    <property type="match status" value="1"/>
</dbReference>
<keyword evidence="5" id="KW-1185">Reference proteome</keyword>
<comment type="caution">
    <text evidence="4">The sequence shown here is derived from an EMBL/GenBank/DDBJ whole genome shotgun (WGS) entry which is preliminary data.</text>
</comment>
<evidence type="ECO:0000313" key="5">
    <source>
        <dbReference type="Proteomes" id="UP000194266"/>
    </source>
</evidence>
<dbReference type="SUPFAM" id="SSF53850">
    <property type="entry name" value="Periplasmic binding protein-like II"/>
    <property type="match status" value="1"/>
</dbReference>
<protein>
    <submittedName>
        <fullName evidence="4">ABC transporter substrate-binding protein</fullName>
    </submittedName>
</protein>
<accession>A0ABX3Y6Z1</accession>
<evidence type="ECO:0000256" key="2">
    <source>
        <dbReference type="ARBA" id="ARBA00022448"/>
    </source>
</evidence>
<gene>
    <name evidence="4" type="ORF">OQI_38285</name>
</gene>
<dbReference type="PANTHER" id="PTHR30061:SF50">
    <property type="entry name" value="MALTOSE_MALTODEXTRIN-BINDING PERIPLASMIC PROTEIN"/>
    <property type="match status" value="1"/>
</dbReference>
<keyword evidence="3" id="KW-0732">Signal</keyword>